<dbReference type="CDD" id="cd00397">
    <property type="entry name" value="DNA_BRE_C"/>
    <property type="match status" value="1"/>
</dbReference>
<dbReference type="InterPro" id="IPR013762">
    <property type="entry name" value="Integrase-like_cat_sf"/>
</dbReference>
<dbReference type="InterPro" id="IPR050090">
    <property type="entry name" value="Tyrosine_recombinase_XerCD"/>
</dbReference>
<evidence type="ECO:0000256" key="2">
    <source>
        <dbReference type="SAM" id="Coils"/>
    </source>
</evidence>
<evidence type="ECO:0000313" key="6">
    <source>
        <dbReference type="Proteomes" id="UP001310290"/>
    </source>
</evidence>
<comment type="caution">
    <text evidence="5">The sequence shown here is derived from an EMBL/GenBank/DDBJ whole genome shotgun (WGS) entry which is preliminary data.</text>
</comment>
<dbReference type="Gene3D" id="1.10.443.10">
    <property type="entry name" value="Intergrase catalytic core"/>
    <property type="match status" value="1"/>
</dbReference>
<protein>
    <submittedName>
        <fullName evidence="5">Site-specific integrase</fullName>
    </submittedName>
</protein>
<name>A0ABU8AJX7_9ACTN</name>
<dbReference type="Proteomes" id="UP001310290">
    <property type="component" value="Unassembled WGS sequence"/>
</dbReference>
<dbReference type="PANTHER" id="PTHR30349">
    <property type="entry name" value="PHAGE INTEGRASE-RELATED"/>
    <property type="match status" value="1"/>
</dbReference>
<sequence>MGVTRPDPTVMLPRQAAEPEVDSRGRPAIRQWDIPPARPRPTSWPHTRLSPDELYERVLAVSEDYHADRKQFARLRRATPKLLEWFAQWPGDTWQERWLASGLEDKQSDWIHDFLAWREARGELISYDEQEGRSAMCWLMQAQAFHPSLEWVLRQRFNYVLSRVPVTYDREGHTRLVAHLDATGRDAQRTRARVVKTLARIMLSKGGLISDITVGDCLEYVEVYDRVLPGNGGKYDRAFYTVLFELGTFGEHAPDRLRALTVKGQLTVAEMVDYYDIKCRPVRDLLVDYLTVRSADLDYSSLRRLGQQLCQLFWKDLEDHHPGINSLHLNQQTVIAWKERLRTIRHSPGRVGKPRMRLEPILLSVRAFYLDIAQWAAHEPARWGPWVAPSPVPSTATQIGKERKGQIARMHQRTRTRAPLLPTLVAAVERWRRETKDLFDRTAAVDFGEGVDVGCERWKRHAGRQSDRRRVVVIHPETGEQRDLTREDERSFWAWASVETLRHTGMRIEEVLELTHYSFIAYTLPSTGEVVPMLQVTPSKADRERLLLVSPELGEVLTTIIQRVREGHGSLPLISRYDQHEGLHSPRLPFLFQRRRGFIPTALPPAFIASVLREALERAGLTDQTGEALDLTPHDFRRIFATDALQAGLPPHITAKILGHEDVNTTMGYAAIYPEDVISHHRSYIARRRQLRPSEEYRDLTPEEWDEFITHFELRKVALGVCTRDYGTACVHEHACVRCPALRPDPDQQDRMEEIIINLQARLDEAHARGWRGEVAGLEATLAAAKGKLKTMQDLAQRHGRTHLGMPRFGSSIGRQI</sequence>
<feature type="coiled-coil region" evidence="2">
    <location>
        <begin position="749"/>
        <end position="795"/>
    </location>
</feature>
<keyword evidence="2" id="KW-0175">Coiled coil</keyword>
<evidence type="ECO:0000256" key="3">
    <source>
        <dbReference type="SAM" id="MobiDB-lite"/>
    </source>
</evidence>
<gene>
    <name evidence="5" type="ORF">QBA35_09855</name>
</gene>
<organism evidence="5 6">
    <name type="scientific">Streptomyces bottropensis</name>
    <dbReference type="NCBI Taxonomy" id="42235"/>
    <lineage>
        <taxon>Bacteria</taxon>
        <taxon>Bacillati</taxon>
        <taxon>Actinomycetota</taxon>
        <taxon>Actinomycetes</taxon>
        <taxon>Kitasatosporales</taxon>
        <taxon>Streptomycetaceae</taxon>
        <taxon>Streptomyces</taxon>
    </lineage>
</organism>
<evidence type="ECO:0000313" key="5">
    <source>
        <dbReference type="EMBL" id="MEH0633664.1"/>
    </source>
</evidence>
<dbReference type="RefSeq" id="WP_334658309.1">
    <property type="nucleotide sequence ID" value="NZ_JARULZ010000001.1"/>
</dbReference>
<keyword evidence="6" id="KW-1185">Reference proteome</keyword>
<dbReference type="PANTHER" id="PTHR30349:SF64">
    <property type="entry name" value="PROPHAGE INTEGRASE INTD-RELATED"/>
    <property type="match status" value="1"/>
</dbReference>
<dbReference type="SUPFAM" id="SSF56349">
    <property type="entry name" value="DNA breaking-rejoining enzymes"/>
    <property type="match status" value="1"/>
</dbReference>
<evidence type="ECO:0000259" key="4">
    <source>
        <dbReference type="PROSITE" id="PS51898"/>
    </source>
</evidence>
<reference evidence="5" key="1">
    <citation type="submission" date="2023-04" db="EMBL/GenBank/DDBJ databases">
        <title>Genomic diversity of scab-causing Streptomyces spp. in the province of Quebec, Canada.</title>
        <authorList>
            <person name="Biessy A."/>
            <person name="Cadieux M."/>
            <person name="Ciotola M."/>
            <person name="Filion M."/>
        </authorList>
    </citation>
    <scope>NUCLEOTIDE SEQUENCE</scope>
    <source>
        <strain evidence="5">B21-115</strain>
    </source>
</reference>
<feature type="region of interest" description="Disordered" evidence="3">
    <location>
        <begin position="1"/>
        <end position="45"/>
    </location>
</feature>
<feature type="domain" description="Tyr recombinase" evidence="4">
    <location>
        <begin position="469"/>
        <end position="682"/>
    </location>
</feature>
<keyword evidence="1" id="KW-0233">DNA recombination</keyword>
<dbReference type="InterPro" id="IPR011010">
    <property type="entry name" value="DNA_brk_join_enz"/>
</dbReference>
<dbReference type="InterPro" id="IPR002104">
    <property type="entry name" value="Integrase_catalytic"/>
</dbReference>
<proteinExistence type="predicted"/>
<accession>A0ABU8AJX7</accession>
<dbReference type="Pfam" id="PF00589">
    <property type="entry name" value="Phage_integrase"/>
    <property type="match status" value="1"/>
</dbReference>
<evidence type="ECO:0000256" key="1">
    <source>
        <dbReference type="ARBA" id="ARBA00023172"/>
    </source>
</evidence>
<dbReference type="PROSITE" id="PS51898">
    <property type="entry name" value="TYR_RECOMBINASE"/>
    <property type="match status" value="1"/>
</dbReference>
<dbReference type="EMBL" id="JARULZ010000001">
    <property type="protein sequence ID" value="MEH0633664.1"/>
    <property type="molecule type" value="Genomic_DNA"/>
</dbReference>